<keyword evidence="1" id="KW-0812">Transmembrane</keyword>
<evidence type="ECO:0000256" key="1">
    <source>
        <dbReference type="SAM" id="Phobius"/>
    </source>
</evidence>
<evidence type="ECO:0000313" key="3">
    <source>
        <dbReference type="Proteomes" id="UP000198551"/>
    </source>
</evidence>
<keyword evidence="1" id="KW-1133">Transmembrane helix</keyword>
<proteinExistence type="predicted"/>
<dbReference type="Proteomes" id="UP000198551">
    <property type="component" value="Unassembled WGS sequence"/>
</dbReference>
<evidence type="ECO:0000313" key="2">
    <source>
        <dbReference type="EMBL" id="SCF46261.1"/>
    </source>
</evidence>
<keyword evidence="3" id="KW-1185">Reference proteome</keyword>
<name>A0A1C5AMF1_9ACTN</name>
<accession>A0A1C5AMF1</accession>
<dbReference type="EMBL" id="FMCV01000043">
    <property type="protein sequence ID" value="SCF46261.1"/>
    <property type="molecule type" value="Genomic_DNA"/>
</dbReference>
<dbReference type="AlphaFoldDB" id="A0A1C5AMF1"/>
<sequence length="63" mass="6808">MAVSRRRVGQMLLLFIVLFGVGGLTLGWLLGQTNLSQWVKITASLGYAICGGGVAALIYLRQR</sequence>
<feature type="transmembrane region" description="Helical" evidence="1">
    <location>
        <begin position="12"/>
        <end position="31"/>
    </location>
</feature>
<protein>
    <submittedName>
        <fullName evidence="2">Uncharacterized protein</fullName>
    </submittedName>
</protein>
<reference evidence="3" key="1">
    <citation type="submission" date="2016-06" db="EMBL/GenBank/DDBJ databases">
        <authorList>
            <person name="Varghese N."/>
        </authorList>
    </citation>
    <scope>NUCLEOTIDE SEQUENCE [LARGE SCALE GENOMIC DNA]</scope>
    <source>
        <strain evidence="3">DSM 45555</strain>
    </source>
</reference>
<feature type="transmembrane region" description="Helical" evidence="1">
    <location>
        <begin position="37"/>
        <end position="60"/>
    </location>
</feature>
<organism evidence="2 3">
    <name type="scientific">Micromonospora marina</name>
    <dbReference type="NCBI Taxonomy" id="307120"/>
    <lineage>
        <taxon>Bacteria</taxon>
        <taxon>Bacillati</taxon>
        <taxon>Actinomycetota</taxon>
        <taxon>Actinomycetes</taxon>
        <taxon>Micromonosporales</taxon>
        <taxon>Micromonosporaceae</taxon>
        <taxon>Micromonospora</taxon>
    </lineage>
</organism>
<keyword evidence="1" id="KW-0472">Membrane</keyword>
<gene>
    <name evidence="2" type="ORF">GA0070215_14313</name>
</gene>